<evidence type="ECO:0000256" key="2">
    <source>
        <dbReference type="SAM" id="MobiDB-lite"/>
    </source>
</evidence>
<dbReference type="InterPro" id="IPR036907">
    <property type="entry name" value="5'-Nucleotdase_C_sf"/>
</dbReference>
<evidence type="ECO:0000259" key="4">
    <source>
        <dbReference type="PROSITE" id="PS51841"/>
    </source>
</evidence>
<dbReference type="Gene3D" id="3.90.780.10">
    <property type="entry name" value="5'-Nucleotidase, C-terminal domain"/>
    <property type="match status" value="1"/>
</dbReference>
<dbReference type="PANTHER" id="PTHR42834:SF1">
    <property type="entry name" value="ENDONUCLEASE_EXONUCLEASE_PHOSPHATASE FAMILY PROTEIN (AFU_ORTHOLOGUE AFUA_3G09210)"/>
    <property type="match status" value="1"/>
</dbReference>
<dbReference type="SUPFAM" id="SSF55816">
    <property type="entry name" value="5'-nucleotidase (syn. UDP-sugar hydrolase), C-terminal domain"/>
    <property type="match status" value="1"/>
</dbReference>
<dbReference type="InterPro" id="IPR008334">
    <property type="entry name" value="5'-Nucleotdase_C"/>
</dbReference>
<dbReference type="GO" id="GO:0016787">
    <property type="term" value="F:hydrolase activity"/>
    <property type="evidence" value="ECO:0007669"/>
    <property type="project" value="InterPro"/>
</dbReference>
<protein>
    <submittedName>
        <fullName evidence="5">Multifunctional nuclease/2',3'-cyclic-nucleotide 2'-phosphodiesterase/5'-nucleotidase/3'-nucleotidase</fullName>
    </submittedName>
</protein>
<feature type="chain" id="PRO_5008066034" evidence="3">
    <location>
        <begin position="42"/>
        <end position="1578"/>
    </location>
</feature>
<dbReference type="Gene3D" id="3.60.21.10">
    <property type="match status" value="1"/>
</dbReference>
<organism evidence="5 6">
    <name type="scientific">Microbacterium oleivorans</name>
    <dbReference type="NCBI Taxonomy" id="273677"/>
    <lineage>
        <taxon>Bacteria</taxon>
        <taxon>Bacillati</taxon>
        <taxon>Actinomycetota</taxon>
        <taxon>Actinomycetes</taxon>
        <taxon>Micrococcales</taxon>
        <taxon>Microbacteriaceae</taxon>
        <taxon>Microbacterium</taxon>
    </lineage>
</organism>
<dbReference type="InterPro" id="IPR004843">
    <property type="entry name" value="Calcineurin-like_PHP"/>
</dbReference>
<feature type="domain" description="LTD" evidence="4">
    <location>
        <begin position="35"/>
        <end position="174"/>
    </location>
</feature>
<dbReference type="InterPro" id="IPR006179">
    <property type="entry name" value="5_nucleotidase/apyrase"/>
</dbReference>
<feature type="compositionally biased region" description="Acidic residues" evidence="2">
    <location>
        <begin position="224"/>
        <end position="234"/>
    </location>
</feature>
<dbReference type="PANTHER" id="PTHR42834">
    <property type="entry name" value="ENDONUCLEASE/EXONUCLEASE/PHOSPHATASE FAMILY PROTEIN (AFU_ORTHOLOGUE AFUA_3G09210)"/>
    <property type="match status" value="1"/>
</dbReference>
<dbReference type="CDD" id="cd04486">
    <property type="entry name" value="YhcR_OBF_like"/>
    <property type="match status" value="1"/>
</dbReference>
<keyword evidence="1 3" id="KW-0732">Signal</keyword>
<dbReference type="PRINTS" id="PR01607">
    <property type="entry name" value="APYRASEFAMLY"/>
</dbReference>
<dbReference type="Pfam" id="PF16640">
    <property type="entry name" value="Big_3_5"/>
    <property type="match status" value="1"/>
</dbReference>
<dbReference type="NCBIfam" id="NF033681">
    <property type="entry name" value="ExeM_NucH_DNase"/>
    <property type="match status" value="1"/>
</dbReference>
<evidence type="ECO:0000256" key="3">
    <source>
        <dbReference type="SAM" id="SignalP"/>
    </source>
</evidence>
<name>A0A177KF88_9MICO</name>
<dbReference type="Proteomes" id="UP000076998">
    <property type="component" value="Unassembled WGS sequence"/>
</dbReference>
<dbReference type="InterPro" id="IPR029052">
    <property type="entry name" value="Metallo-depent_PP-like"/>
</dbReference>
<dbReference type="Gene3D" id="3.60.10.10">
    <property type="entry name" value="Endonuclease/exonuclease/phosphatase"/>
    <property type="match status" value="1"/>
</dbReference>
<dbReference type="RefSeq" id="WP_064002192.1">
    <property type="nucleotide sequence ID" value="NZ_LSTV01000001.1"/>
</dbReference>
<dbReference type="InterPro" id="IPR036415">
    <property type="entry name" value="Lamin_tail_dom_sf"/>
</dbReference>
<evidence type="ECO:0000256" key="1">
    <source>
        <dbReference type="ARBA" id="ARBA00022729"/>
    </source>
</evidence>
<dbReference type="SUPFAM" id="SSF56219">
    <property type="entry name" value="DNase I-like"/>
    <property type="match status" value="1"/>
</dbReference>
<feature type="compositionally biased region" description="Low complexity" evidence="2">
    <location>
        <begin position="211"/>
        <end position="223"/>
    </location>
</feature>
<comment type="caution">
    <text evidence="5">The sequence shown here is derived from an EMBL/GenBank/DDBJ whole genome shotgun (WGS) entry which is preliminary data.</text>
</comment>
<feature type="signal peptide" evidence="3">
    <location>
        <begin position="1"/>
        <end position="41"/>
    </location>
</feature>
<dbReference type="InterPro" id="IPR013783">
    <property type="entry name" value="Ig-like_fold"/>
</dbReference>
<dbReference type="Pfam" id="PF03372">
    <property type="entry name" value="Exo_endo_phos"/>
    <property type="match status" value="1"/>
</dbReference>
<dbReference type="Gene3D" id="2.60.40.10">
    <property type="entry name" value="Immunoglobulins"/>
    <property type="match status" value="1"/>
</dbReference>
<dbReference type="OrthoDB" id="1016457at2"/>
<dbReference type="Pfam" id="PF00149">
    <property type="entry name" value="Metallophos"/>
    <property type="match status" value="1"/>
</dbReference>
<feature type="compositionally biased region" description="Low complexity" evidence="2">
    <location>
        <begin position="178"/>
        <end position="189"/>
    </location>
</feature>
<dbReference type="GO" id="GO:0009166">
    <property type="term" value="P:nucleotide catabolic process"/>
    <property type="evidence" value="ECO:0007669"/>
    <property type="project" value="InterPro"/>
</dbReference>
<dbReference type="EMBL" id="LSTV01000001">
    <property type="protein sequence ID" value="OAH51686.1"/>
    <property type="molecule type" value="Genomic_DNA"/>
</dbReference>
<dbReference type="GO" id="GO:0005975">
    <property type="term" value="P:carbohydrate metabolic process"/>
    <property type="evidence" value="ECO:0007669"/>
    <property type="project" value="UniProtKB-ARBA"/>
</dbReference>
<dbReference type="InterPro" id="IPR001322">
    <property type="entry name" value="Lamin_tail_dom"/>
</dbReference>
<accession>A0A177KF88</accession>
<dbReference type="SUPFAM" id="SSF74853">
    <property type="entry name" value="Lamin A/C globular tail domain"/>
    <property type="match status" value="1"/>
</dbReference>
<evidence type="ECO:0000313" key="5">
    <source>
        <dbReference type="EMBL" id="OAH51686.1"/>
    </source>
</evidence>
<reference evidence="5 6" key="1">
    <citation type="submission" date="2016-02" db="EMBL/GenBank/DDBJ databases">
        <authorList>
            <person name="Wen L."/>
            <person name="He K."/>
            <person name="Yang H."/>
        </authorList>
    </citation>
    <scope>NUCLEOTIDE SEQUENCE [LARGE SCALE GENOMIC DNA]</scope>
    <source>
        <strain evidence="5 6">CD11_3</strain>
    </source>
</reference>
<dbReference type="Pfam" id="PF00932">
    <property type="entry name" value="LTD"/>
    <property type="match status" value="1"/>
</dbReference>
<dbReference type="CDD" id="cd10283">
    <property type="entry name" value="MnuA_DNase1-like"/>
    <property type="match status" value="1"/>
</dbReference>
<dbReference type="PROSITE" id="PS51841">
    <property type="entry name" value="LTD"/>
    <property type="match status" value="1"/>
</dbReference>
<dbReference type="SUPFAM" id="SSF56300">
    <property type="entry name" value="Metallo-dependent phosphatases"/>
    <property type="match status" value="1"/>
</dbReference>
<dbReference type="Pfam" id="PF02872">
    <property type="entry name" value="5_nucleotid_C"/>
    <property type="match status" value="1"/>
</dbReference>
<feature type="region of interest" description="Disordered" evidence="2">
    <location>
        <begin position="178"/>
        <end position="237"/>
    </location>
</feature>
<gene>
    <name evidence="5" type="ORF">AYL44_05490</name>
</gene>
<proteinExistence type="predicted"/>
<evidence type="ECO:0000313" key="6">
    <source>
        <dbReference type="Proteomes" id="UP000076998"/>
    </source>
</evidence>
<dbReference type="InterPro" id="IPR005135">
    <property type="entry name" value="Endo/exonuclease/phosphatase"/>
</dbReference>
<sequence length="1578" mass="160786">MSNPPVPAPASPSAFRRTGALLTVTAVTAAGLALVPSAANAAVSADAPVVISEVYGGGGNSGAAFNRDFIELANTSEETVDLSGFSVQYASATGATWQVTKLGDVDLPAGENLLIGQAFGSNTSLPAFEADVDGSIAMSGSGAKVALVSTEAALTGSTGIADLDQVVDLVGWGSTASAFAGSAPAPGTSNATSVSRDEDASNSADNATDFAAGAPTPTGLGADVDPEPGPEPDPEPQVATIAEIQGETDASPLAGRTVTTTGVVTAHYPTGGYNGYVIQTPGTGGALDLDAHTASDAVFVYAPGATGQVALGDTVSVTGVVSEFDGLTEITVEPGGADVIDDAAAPTPATIGWPTTAAQRESLESMLVAPEGAFTVSDTYSTNRFGEVGLAAGDTPLRQPTDAARPGSDAAAAVAADNAARGVRLDDGAGIDYTSGANRALTPAYVSLTEPVTVGAGVSFTAPLIVDYRNGTWKLNPTEPLVGDGTGADEVVFENVRTDAPEDVGGDLSIASFNVLNYFTTLGTDSASCEAYPDRFGDGVTVRDGCAQRGAWDAADLERQQAKLIEAITSVDAAVIGLMEIENSAALGEEKDEATATLVDALNAEAGAGTWAFVPSSADLPPASEQDVITNAIIYQPALVSPVGAARALGDQSADGEAFGNAREPISQVFEPAAGGDPFLFVVNHFKSKGSVGPWPGDADTGDGQGTSNESRVRQATALRDWVAEIQGDVDAVALAGDFNSYSQEDPLQVLYEAGYADAEQAFDLDSSSYSFSGLSGSLDHVLLNEAALARSTGADIWNINSGESIALEYSRFRTHGTEFYSADPFRSSDHDPVIVGMDADAAPVQLTLLGINDFHGRIDGNTVAFAGTVEELRKAASGPTLFLSAGDNIGASLFASSVAQDEPTIDVLNALGLQASAVGNHEFDRGFADLSGRVSDAFDAPQLGANVYEKGTTTPALDEYALLEADGLTVGVIGAVTEETPTLVTPTGIESVDFGDPVEAVNRVAAQLTDGDAANGEADVIVALYHEGAGAGTPDGATLEEEVAAGGAFGAIIEDTSPEVDAIFTGHTHKEYAWSAPIPGTDRTRPVVQTGSYGAKIGEITLAVDAATGEVSAHTERNVARTTTPAADLVAAYPRVAEVDRITKAALANAAAIGNTEVGQVSGDITTAYSGGSYVDGVYTGGSRDNRAAESTLGNTVANMLRDSLADLPNGAVIGVTNPGGLRADLFDTQAEFGAGAVAGLEDGSISFSQANAVLPFNNTLALVTLTGEEFTTMLEQQWQRDAAGNVPQRPYLQLGLSDNVSYTYDPALPEGERITSVTVDGAPIDPEGTYRIGTFSFLAAGGDNFRAFTEGEDYVDTGLLDYEAWVDYLAEGSPVAPSFAKHGVQVSGVPETVAAGETVSFQVAGLDLTSKGAPANAEVSVSLGEQVLGTAPVSEGAASVSVTLPAGTPAGAAQLTVTAAPSGTVVQVPVTVEEAAEPAAATKTRLVAVTPVHINRFLPTTLVAIVTQEGGRAEGVVEFREGETVIATAEVRRGTASTTLGRLSRGTHTYTATFVPDDPTVAEGSESTPVKVRVLF</sequence>
<dbReference type="InterPro" id="IPR036691">
    <property type="entry name" value="Endo/exonu/phosph_ase_sf"/>
</dbReference>
<dbReference type="InterPro" id="IPR032109">
    <property type="entry name" value="Big_3_5"/>
</dbReference>
<dbReference type="InterPro" id="IPR047971">
    <property type="entry name" value="ExeM-like"/>
</dbReference>